<keyword evidence="1" id="KW-0472">Membrane</keyword>
<feature type="transmembrane region" description="Helical" evidence="1">
    <location>
        <begin position="185"/>
        <end position="206"/>
    </location>
</feature>
<sequence length="323" mass="34619">MRGVVMSIMLIVDVCGKAVPSIGHAPWNGLHLADIVMPGFIFIDTLTVGLDLYTFRAPGILQRIAVCYAAAVLLAKLVSDLSPNDTVKGALKNNSRVLVVGLLCIVINWAIMLLGPQPKGCPRGSLTPQCNVASNIDRMVFGPEHMYNPLWDPEGLLSTLPSLATVALGLACGKFIQSRPSHTELLRLVGCGLLLDLCGMGLGIVIPVSKVLWTPSYCLLTGGICVAFLGIVSSRVGGNVVLAPFKWLGMNAISFFCLSDCSGLFSCLLGSIYVADPTTGNVLYVLTKGYTQAPVMLTYALLQLGLWMWICRWLSMQGIFVTI</sequence>
<keyword evidence="1" id="KW-0812">Transmembrane</keyword>
<keyword evidence="3" id="KW-1185">Reference proteome</keyword>
<organism evidence="3">
    <name type="scientific">Perkinsus marinus (strain ATCC 50983 / TXsc)</name>
    <dbReference type="NCBI Taxonomy" id="423536"/>
    <lineage>
        <taxon>Eukaryota</taxon>
        <taxon>Sar</taxon>
        <taxon>Alveolata</taxon>
        <taxon>Perkinsozoa</taxon>
        <taxon>Perkinsea</taxon>
        <taxon>Perkinsida</taxon>
        <taxon>Perkinsidae</taxon>
        <taxon>Perkinsus</taxon>
    </lineage>
</organism>
<dbReference type="AlphaFoldDB" id="C5L859"/>
<dbReference type="OrthoDB" id="443161at2759"/>
<feature type="transmembrane region" description="Helical" evidence="1">
    <location>
        <begin position="98"/>
        <end position="115"/>
    </location>
</feature>
<gene>
    <name evidence="2" type="ORF">Pmar_PMAR003939</name>
</gene>
<dbReference type="InParanoid" id="C5L859"/>
<reference evidence="2 3" key="1">
    <citation type="submission" date="2008-07" db="EMBL/GenBank/DDBJ databases">
        <authorList>
            <person name="El-Sayed N."/>
            <person name="Caler E."/>
            <person name="Inman J."/>
            <person name="Amedeo P."/>
            <person name="Hass B."/>
            <person name="Wortman J."/>
        </authorList>
    </citation>
    <scope>NUCLEOTIDE SEQUENCE [LARGE SCALE GENOMIC DNA]</scope>
    <source>
        <strain evidence="3">ATCC 50983 / TXsc</strain>
    </source>
</reference>
<evidence type="ECO:0000313" key="2">
    <source>
        <dbReference type="EMBL" id="EER07085.1"/>
    </source>
</evidence>
<dbReference type="EMBL" id="GG680048">
    <property type="protein sequence ID" value="EER07085.1"/>
    <property type="molecule type" value="Genomic_DNA"/>
</dbReference>
<proteinExistence type="predicted"/>
<keyword evidence="1" id="KW-1133">Transmembrane helix</keyword>
<dbReference type="GeneID" id="9059470"/>
<evidence type="ECO:0000313" key="3">
    <source>
        <dbReference type="Proteomes" id="UP000007800"/>
    </source>
</evidence>
<dbReference type="Proteomes" id="UP000007800">
    <property type="component" value="Unassembled WGS sequence"/>
</dbReference>
<dbReference type="OMA" id="CFMIIVN"/>
<protein>
    <recommendedName>
        <fullName evidence="4">Heparan-alpha-glucosaminide N-acetyltransferase catalytic domain-containing protein</fullName>
    </recommendedName>
</protein>
<accession>C5L859</accession>
<feature type="transmembrane region" description="Helical" evidence="1">
    <location>
        <begin position="253"/>
        <end position="275"/>
    </location>
</feature>
<name>C5L859_PERM5</name>
<feature type="transmembrane region" description="Helical" evidence="1">
    <location>
        <begin position="212"/>
        <end position="232"/>
    </location>
</feature>
<evidence type="ECO:0000256" key="1">
    <source>
        <dbReference type="SAM" id="Phobius"/>
    </source>
</evidence>
<dbReference type="RefSeq" id="XP_002775269.1">
    <property type="nucleotide sequence ID" value="XM_002775223.1"/>
</dbReference>
<dbReference type="PANTHER" id="PTHR31061">
    <property type="entry name" value="LD22376P"/>
    <property type="match status" value="1"/>
</dbReference>
<evidence type="ECO:0008006" key="4">
    <source>
        <dbReference type="Google" id="ProtNLM"/>
    </source>
</evidence>
<dbReference type="PANTHER" id="PTHR31061:SF24">
    <property type="entry name" value="LD22376P"/>
    <property type="match status" value="1"/>
</dbReference>
<feature type="transmembrane region" description="Helical" evidence="1">
    <location>
        <begin position="295"/>
        <end position="314"/>
    </location>
</feature>